<evidence type="ECO:0000259" key="2">
    <source>
        <dbReference type="PROSITE" id="PS51502"/>
    </source>
</evidence>
<dbReference type="EMBL" id="KQ964255">
    <property type="protein sequence ID" value="KXJ89321.1"/>
    <property type="molecule type" value="Genomic_DNA"/>
</dbReference>
<dbReference type="SMART" id="SM00886">
    <property type="entry name" value="Dabb"/>
    <property type="match status" value="1"/>
</dbReference>
<accession>A0A136IWM5</accession>
<dbReference type="InterPro" id="IPR013097">
    <property type="entry name" value="Dabb"/>
</dbReference>
<evidence type="ECO:0000313" key="4">
    <source>
        <dbReference type="Proteomes" id="UP000070501"/>
    </source>
</evidence>
<name>A0A136IWM5_9PEZI</name>
<dbReference type="InterPro" id="IPR011008">
    <property type="entry name" value="Dimeric_a/b-barrel"/>
</dbReference>
<dbReference type="AlphaFoldDB" id="A0A136IWM5"/>
<proteinExistence type="predicted"/>
<protein>
    <submittedName>
        <fullName evidence="3">Stress responsive A/B barrel domain-containing protein</fullName>
    </submittedName>
</protein>
<organism evidence="3 4">
    <name type="scientific">Microdochium bolleyi</name>
    <dbReference type="NCBI Taxonomy" id="196109"/>
    <lineage>
        <taxon>Eukaryota</taxon>
        <taxon>Fungi</taxon>
        <taxon>Dikarya</taxon>
        <taxon>Ascomycota</taxon>
        <taxon>Pezizomycotina</taxon>
        <taxon>Sordariomycetes</taxon>
        <taxon>Xylariomycetidae</taxon>
        <taxon>Xylariales</taxon>
        <taxon>Microdochiaceae</taxon>
        <taxon>Microdochium</taxon>
    </lineage>
</organism>
<dbReference type="SUPFAM" id="SSF54909">
    <property type="entry name" value="Dimeric alpha+beta barrel"/>
    <property type="match status" value="1"/>
</dbReference>
<dbReference type="InParanoid" id="A0A136IWM5"/>
<evidence type="ECO:0000256" key="1">
    <source>
        <dbReference type="ARBA" id="ARBA00011738"/>
    </source>
</evidence>
<evidence type="ECO:0000313" key="3">
    <source>
        <dbReference type="EMBL" id="KXJ89321.1"/>
    </source>
</evidence>
<feature type="domain" description="Stress-response A/B barrel" evidence="2">
    <location>
        <begin position="3"/>
        <end position="105"/>
    </location>
</feature>
<dbReference type="OrthoDB" id="1601230at2759"/>
<dbReference type="Pfam" id="PF07876">
    <property type="entry name" value="Dabb"/>
    <property type="match status" value="1"/>
</dbReference>
<dbReference type="InterPro" id="IPR044662">
    <property type="entry name" value="HS1/DABB1-like"/>
</dbReference>
<dbReference type="PANTHER" id="PTHR33178">
    <property type="match status" value="1"/>
</dbReference>
<dbReference type="STRING" id="196109.A0A136IWM5"/>
<dbReference type="PANTHER" id="PTHR33178:SF10">
    <property type="entry name" value="STRESS-RESPONSE A_B BARREL DOMAIN-CONTAINING PROTEIN"/>
    <property type="match status" value="1"/>
</dbReference>
<dbReference type="Gene3D" id="3.30.70.100">
    <property type="match status" value="1"/>
</dbReference>
<dbReference type="Proteomes" id="UP000070501">
    <property type="component" value="Unassembled WGS sequence"/>
</dbReference>
<sequence>MGVFHIVVFKFKALVPEDEVKAACESMLSLGTQCVHPTSGTNYIKVHGGGLENSPEGLQQGMTHPFVFEFANEADRDYYLDTDPAHVAFKEGLAELVDKVHVYDFTAGKF</sequence>
<keyword evidence="4" id="KW-1185">Reference proteome</keyword>
<comment type="subunit">
    <text evidence="1">Homodimer.</text>
</comment>
<gene>
    <name evidence="3" type="ORF">Micbo1qcDRAFT_165380</name>
</gene>
<dbReference type="PROSITE" id="PS51502">
    <property type="entry name" value="S_R_A_B_BARREL"/>
    <property type="match status" value="1"/>
</dbReference>
<reference evidence="4" key="1">
    <citation type="submission" date="2016-02" db="EMBL/GenBank/DDBJ databases">
        <title>Draft genome sequence of Microdochium bolleyi, a fungal endophyte of beachgrass.</title>
        <authorList>
            <consortium name="DOE Joint Genome Institute"/>
            <person name="David A.S."/>
            <person name="May G."/>
            <person name="Haridas S."/>
            <person name="Lim J."/>
            <person name="Wang M."/>
            <person name="Labutti K."/>
            <person name="Lipzen A."/>
            <person name="Barry K."/>
            <person name="Grigoriev I.V."/>
        </authorList>
    </citation>
    <scope>NUCLEOTIDE SEQUENCE [LARGE SCALE GENOMIC DNA]</scope>
    <source>
        <strain evidence="4">J235TASD1</strain>
    </source>
</reference>